<sequence length="107" mass="12191">MKGSRGEANLALKCKLCGRENSVSILNDFLNVYQLEDSNEFKTIVVFDCRGVEPTDFSPRIGFTAEAVDSNTKFDNINLEENEWVDYDEESKSSVGIYDLKHQFIKL</sequence>
<dbReference type="Pfam" id="PF05907">
    <property type="entry name" value="CXXC_Zn-b_euk"/>
    <property type="match status" value="1"/>
</dbReference>
<comment type="similarity">
    <text evidence="1">Belongs to the UPF0587 family.</text>
</comment>
<reference evidence="4 5" key="1">
    <citation type="journal article" date="2018" name="Gigascience">
        <title>Genomes of trombidid mites reveal novel predicted allergens and laterally-transferred genes associated with secondary metabolism.</title>
        <authorList>
            <person name="Dong X."/>
            <person name="Chaisiri K."/>
            <person name="Xia D."/>
            <person name="Armstrong S.D."/>
            <person name="Fang Y."/>
            <person name="Donnelly M.J."/>
            <person name="Kadowaki T."/>
            <person name="McGarry J.W."/>
            <person name="Darby A.C."/>
            <person name="Makepeace B.L."/>
        </authorList>
    </citation>
    <scope>NUCLEOTIDE SEQUENCE [LARGE SCALE GENOMIC DNA]</scope>
    <source>
        <strain evidence="4">UoL-WK</strain>
    </source>
</reference>
<accession>A0A443RD60</accession>
<dbReference type="PANTHER" id="PTHR12857">
    <property type="entry name" value="CXXC MOTIF CONTAINING ZINC BINDING PROTEIN"/>
    <property type="match status" value="1"/>
</dbReference>
<protein>
    <submittedName>
        <fullName evidence="4">UPF0587 protein C1orf123-like protein</fullName>
    </submittedName>
</protein>
<dbReference type="AlphaFoldDB" id="A0A443RD60"/>
<evidence type="ECO:0000256" key="1">
    <source>
        <dbReference type="ARBA" id="ARBA00007818"/>
    </source>
</evidence>
<dbReference type="STRING" id="1965070.A0A443RD60"/>
<evidence type="ECO:0000313" key="4">
    <source>
        <dbReference type="EMBL" id="RWS13198.1"/>
    </source>
</evidence>
<keyword evidence="3" id="KW-0862">Zinc</keyword>
<keyword evidence="2" id="KW-0479">Metal-binding</keyword>
<dbReference type="OrthoDB" id="10248838at2759"/>
<dbReference type="SUPFAM" id="SSF141678">
    <property type="entry name" value="MAL13P1.257-like"/>
    <property type="match status" value="1"/>
</dbReference>
<evidence type="ECO:0000256" key="2">
    <source>
        <dbReference type="ARBA" id="ARBA00022723"/>
    </source>
</evidence>
<proteinExistence type="inferred from homology"/>
<keyword evidence="5" id="KW-1185">Reference proteome</keyword>
<name>A0A443RD60_9ACAR</name>
<evidence type="ECO:0000256" key="3">
    <source>
        <dbReference type="ARBA" id="ARBA00022833"/>
    </source>
</evidence>
<organism evidence="4 5">
    <name type="scientific">Dinothrombium tinctorium</name>
    <dbReference type="NCBI Taxonomy" id="1965070"/>
    <lineage>
        <taxon>Eukaryota</taxon>
        <taxon>Metazoa</taxon>
        <taxon>Ecdysozoa</taxon>
        <taxon>Arthropoda</taxon>
        <taxon>Chelicerata</taxon>
        <taxon>Arachnida</taxon>
        <taxon>Acari</taxon>
        <taxon>Acariformes</taxon>
        <taxon>Trombidiformes</taxon>
        <taxon>Prostigmata</taxon>
        <taxon>Anystina</taxon>
        <taxon>Parasitengona</taxon>
        <taxon>Trombidioidea</taxon>
        <taxon>Trombidiidae</taxon>
        <taxon>Dinothrombium</taxon>
    </lineage>
</organism>
<evidence type="ECO:0000313" key="5">
    <source>
        <dbReference type="Proteomes" id="UP000285301"/>
    </source>
</evidence>
<dbReference type="EMBL" id="NCKU01001067">
    <property type="protein sequence ID" value="RWS13198.1"/>
    <property type="molecule type" value="Genomic_DNA"/>
</dbReference>
<dbReference type="Proteomes" id="UP000285301">
    <property type="component" value="Unassembled WGS sequence"/>
</dbReference>
<dbReference type="InterPro" id="IPR008584">
    <property type="entry name" value="CXXC_Zn-binding_euk"/>
</dbReference>
<gene>
    <name evidence="4" type="ORF">B4U79_09976</name>
</gene>
<dbReference type="GO" id="GO:0008270">
    <property type="term" value="F:zinc ion binding"/>
    <property type="evidence" value="ECO:0007669"/>
    <property type="project" value="TreeGrafter"/>
</dbReference>
<comment type="caution">
    <text evidence="4">The sequence shown here is derived from an EMBL/GenBank/DDBJ whole genome shotgun (WGS) entry which is preliminary data.</text>
</comment>
<dbReference type="PANTHER" id="PTHR12857:SF0">
    <property type="entry name" value="CXXC MOTIF CONTAINING ZINC BINDING PROTEIN"/>
    <property type="match status" value="1"/>
</dbReference>